<gene>
    <name evidence="1" type="ORF">SDC9_73264</name>
</gene>
<protein>
    <submittedName>
        <fullName evidence="1">Uncharacterized protein</fullName>
    </submittedName>
</protein>
<sequence>MGNFRKVCIQIASHTPRWRVGIAELRMILLKLLQAIEKAIILQIADLRAAVHIVGLLILTELFDEGAYLLLDCIHGSIVRPWKQCGKLGLRHLSLLLGSVHAIFLLQRGR</sequence>
<name>A0A644YEL7_9ZZZZ</name>
<accession>A0A644YEL7</accession>
<organism evidence="1">
    <name type="scientific">bioreactor metagenome</name>
    <dbReference type="NCBI Taxonomy" id="1076179"/>
    <lineage>
        <taxon>unclassified sequences</taxon>
        <taxon>metagenomes</taxon>
        <taxon>ecological metagenomes</taxon>
    </lineage>
</organism>
<reference evidence="1" key="1">
    <citation type="submission" date="2019-08" db="EMBL/GenBank/DDBJ databases">
        <authorList>
            <person name="Kucharzyk K."/>
            <person name="Murdoch R.W."/>
            <person name="Higgins S."/>
            <person name="Loffler F."/>
        </authorList>
    </citation>
    <scope>NUCLEOTIDE SEQUENCE</scope>
</reference>
<dbReference type="EMBL" id="VSSQ01004819">
    <property type="protein sequence ID" value="MPM26759.1"/>
    <property type="molecule type" value="Genomic_DNA"/>
</dbReference>
<proteinExistence type="predicted"/>
<comment type="caution">
    <text evidence="1">The sequence shown here is derived from an EMBL/GenBank/DDBJ whole genome shotgun (WGS) entry which is preliminary data.</text>
</comment>
<dbReference type="AlphaFoldDB" id="A0A644YEL7"/>
<evidence type="ECO:0000313" key="1">
    <source>
        <dbReference type="EMBL" id="MPM26759.1"/>
    </source>
</evidence>